<feature type="compositionally biased region" description="Basic and acidic residues" evidence="1">
    <location>
        <begin position="224"/>
        <end position="246"/>
    </location>
</feature>
<protein>
    <submittedName>
        <fullName evidence="2">Uncharacterized protein</fullName>
    </submittedName>
</protein>
<evidence type="ECO:0000313" key="2">
    <source>
        <dbReference type="EMBL" id="CAD9236951.1"/>
    </source>
</evidence>
<evidence type="ECO:0000256" key="1">
    <source>
        <dbReference type="SAM" id="MobiDB-lite"/>
    </source>
</evidence>
<feature type="region of interest" description="Disordered" evidence="1">
    <location>
        <begin position="224"/>
        <end position="257"/>
    </location>
</feature>
<dbReference type="AlphaFoldDB" id="A0A7S1THJ2"/>
<feature type="region of interest" description="Disordered" evidence="1">
    <location>
        <begin position="72"/>
        <end position="100"/>
    </location>
</feature>
<feature type="compositionally biased region" description="Basic residues" evidence="1">
    <location>
        <begin position="247"/>
        <end position="257"/>
    </location>
</feature>
<organism evidence="2">
    <name type="scientific">Compsopogon caeruleus</name>
    <dbReference type="NCBI Taxonomy" id="31354"/>
    <lineage>
        <taxon>Eukaryota</taxon>
        <taxon>Rhodophyta</taxon>
        <taxon>Compsopogonophyceae</taxon>
        <taxon>Compsopogonales</taxon>
        <taxon>Compsopogonaceae</taxon>
        <taxon>Compsopogon</taxon>
    </lineage>
</organism>
<name>A0A7S1THJ2_9RHOD</name>
<sequence>MSEDLIVGGSCVFISPLLVTPCQTVGSSGVSNRRPAALWMINRRRGFREYPTQRSLRGRFVQPTSVEIEMRQDSLSGGDSYGGRVPSRHGPTSTETDTSLSDILPELDDEDRLPSSIALADNASDSRSRWSRRAEAAKKRWADPEYRAKMMSSRRRAKDSANASLHHPRVEIGPMDSIVGSSDQKARMIIAYANANAKRAEKVRNFHQNQAQWIQDRLDAGAESRELRSSEQRKLETQQRRSEIARKRQACRKKTLD</sequence>
<accession>A0A7S1THJ2</accession>
<reference evidence="2" key="1">
    <citation type="submission" date="2021-01" db="EMBL/GenBank/DDBJ databases">
        <authorList>
            <person name="Corre E."/>
            <person name="Pelletier E."/>
            <person name="Niang G."/>
            <person name="Scheremetjew M."/>
            <person name="Finn R."/>
            <person name="Kale V."/>
            <person name="Holt S."/>
            <person name="Cochrane G."/>
            <person name="Meng A."/>
            <person name="Brown T."/>
            <person name="Cohen L."/>
        </authorList>
    </citation>
    <scope>NUCLEOTIDE SEQUENCE</scope>
    <source>
        <strain evidence="2">SAG 36.94</strain>
    </source>
</reference>
<dbReference type="EMBL" id="HBGH01016380">
    <property type="protein sequence ID" value="CAD9236951.1"/>
    <property type="molecule type" value="Transcribed_RNA"/>
</dbReference>
<feature type="compositionally biased region" description="Polar residues" evidence="1">
    <location>
        <begin position="90"/>
        <end position="100"/>
    </location>
</feature>
<gene>
    <name evidence="2" type="ORF">CCAE0312_LOCUS9048</name>
</gene>
<proteinExistence type="predicted"/>